<dbReference type="InterPro" id="IPR003399">
    <property type="entry name" value="Mce/MlaD"/>
</dbReference>
<dbReference type="EMBL" id="NTGA01000023">
    <property type="protein sequence ID" value="PAY22515.1"/>
    <property type="molecule type" value="Genomic_DNA"/>
</dbReference>
<reference evidence="4" key="1">
    <citation type="submission" date="2017-09" db="EMBL/GenBank/DDBJ databases">
        <authorList>
            <person name="Zhang Y."/>
            <person name="Huang X."/>
            <person name="Liu J."/>
            <person name="Lu L."/>
            <person name="Peng K."/>
        </authorList>
    </citation>
    <scope>NUCLEOTIDE SEQUENCE [LARGE SCALE GENOMIC DNA]</scope>
    <source>
        <strain evidence="4">S-XJ-1</strain>
    </source>
</reference>
<dbReference type="PANTHER" id="PTHR33371:SF16">
    <property type="entry name" value="MCE-FAMILY PROTEIN MCE3F"/>
    <property type="match status" value="1"/>
</dbReference>
<dbReference type="InterPro" id="IPR052336">
    <property type="entry name" value="MlaD_Phospholipid_Transporter"/>
</dbReference>
<dbReference type="GO" id="GO:0005576">
    <property type="term" value="C:extracellular region"/>
    <property type="evidence" value="ECO:0007669"/>
    <property type="project" value="TreeGrafter"/>
</dbReference>
<dbReference type="AlphaFoldDB" id="A0A2A2WMY3"/>
<feature type="compositionally biased region" description="Low complexity" evidence="1">
    <location>
        <begin position="401"/>
        <end position="411"/>
    </location>
</feature>
<organism evidence="3 4">
    <name type="scientific">Dietzia natronolimnaea</name>
    <dbReference type="NCBI Taxonomy" id="161920"/>
    <lineage>
        <taxon>Bacteria</taxon>
        <taxon>Bacillati</taxon>
        <taxon>Actinomycetota</taxon>
        <taxon>Actinomycetes</taxon>
        <taxon>Mycobacteriales</taxon>
        <taxon>Dietziaceae</taxon>
        <taxon>Dietzia</taxon>
    </lineage>
</organism>
<keyword evidence="4" id="KW-1185">Reference proteome</keyword>
<evidence type="ECO:0000259" key="2">
    <source>
        <dbReference type="Pfam" id="PF02470"/>
    </source>
</evidence>
<accession>A0A2A2WMY3</accession>
<sequence>MTRFVKFQLAIFAVVTVIALTVMSVAYLRLPTAFGWQRTDVALEMPDTGGLYKNANVSYLGNVIGRVDAVTLKPGHVVADLHFDSRSDVPENARAQIRSVSAVGEQYVEFVPEGEPRGVMRDGTVLGEDRVDMPQGIGPVLDQATVLMASIDDAKMRRVISESFDAFNGSERDLQQFLDSAQLLLEEARVNTGVTRQLIEDAEPVLDSQLRSSDSIRAWTRNLADVTDQLRVNEPQLTSIIQRGPDSLARATRVLNDLQPTMPVLVANLMSVGEVGVVYNRSIEQLLVIYPALVSSILTAIEGARDTGEIKVDFNLQINETPPCTTGFLPAADRRSPADLSVPPQINGIYCKVPQDSQMVVRGARNLPCMEYPGRRGASPAECAAGDYRPEGHNPPDTSEVGPPGNNPNGWNVVPSSGTGEREIRTSAAMYDPSTGEYLGADGKTYRQLNLGTGSRLAADADLADIMTNGVI</sequence>
<evidence type="ECO:0000313" key="4">
    <source>
        <dbReference type="Proteomes" id="UP000218810"/>
    </source>
</evidence>
<proteinExistence type="predicted"/>
<dbReference type="PANTHER" id="PTHR33371">
    <property type="entry name" value="INTERMEMBRANE PHOSPHOLIPID TRANSPORT SYSTEM BINDING PROTEIN MLAD-RELATED"/>
    <property type="match status" value="1"/>
</dbReference>
<gene>
    <name evidence="3" type="ORF">CEY15_13355</name>
</gene>
<feature type="domain" description="Mce/MlaD" evidence="2">
    <location>
        <begin position="40"/>
        <end position="112"/>
    </location>
</feature>
<dbReference type="Pfam" id="PF02470">
    <property type="entry name" value="MlaD"/>
    <property type="match status" value="1"/>
</dbReference>
<protein>
    <submittedName>
        <fullName evidence="3">Mammalian cell entry protein</fullName>
    </submittedName>
</protein>
<dbReference type="RefSeq" id="WP_095718867.1">
    <property type="nucleotide sequence ID" value="NZ_NTGA01000023.1"/>
</dbReference>
<feature type="region of interest" description="Disordered" evidence="1">
    <location>
        <begin position="381"/>
        <end position="411"/>
    </location>
</feature>
<dbReference type="InterPro" id="IPR005693">
    <property type="entry name" value="Mce"/>
</dbReference>
<dbReference type="Proteomes" id="UP000218810">
    <property type="component" value="Unassembled WGS sequence"/>
</dbReference>
<dbReference type="NCBIfam" id="TIGR00996">
    <property type="entry name" value="Mtu_fam_mce"/>
    <property type="match status" value="1"/>
</dbReference>
<dbReference type="OrthoDB" id="4741753at2"/>
<evidence type="ECO:0000313" key="3">
    <source>
        <dbReference type="EMBL" id="PAY22515.1"/>
    </source>
</evidence>
<name>A0A2A2WMY3_9ACTN</name>
<evidence type="ECO:0000256" key="1">
    <source>
        <dbReference type="SAM" id="MobiDB-lite"/>
    </source>
</evidence>
<comment type="caution">
    <text evidence="3">The sequence shown here is derived from an EMBL/GenBank/DDBJ whole genome shotgun (WGS) entry which is preliminary data.</text>
</comment>